<sequence length="136" mass="15312">MPSDSSEPRVSRRFSGTVNADDQETETFAVKQDATIEQVTVRFYQGPRLDLEVFPFVEDEEGRRRSLIEVYGRDAIVGDNDIFPFAVSEPVRREDVVGVEVTNNDTEHAYAYTVDVTLEREGGVSRGVLSYIKGVF</sequence>
<gene>
    <name evidence="2" type="ORF">SAMN04488063_0096</name>
</gene>
<accession>A0A1I2X1R0</accession>
<proteinExistence type="predicted"/>
<evidence type="ECO:0000313" key="3">
    <source>
        <dbReference type="Proteomes" id="UP000198876"/>
    </source>
</evidence>
<reference evidence="3" key="1">
    <citation type="submission" date="2016-10" db="EMBL/GenBank/DDBJ databases">
        <authorList>
            <person name="Varghese N."/>
            <person name="Submissions S."/>
        </authorList>
    </citation>
    <scope>NUCLEOTIDE SEQUENCE [LARGE SCALE GENOMIC DNA]</scope>
    <source>
        <strain evidence="3">CGMCC 1.7739</strain>
    </source>
</reference>
<keyword evidence="3" id="KW-1185">Reference proteome</keyword>
<feature type="region of interest" description="Disordered" evidence="1">
    <location>
        <begin position="1"/>
        <end position="20"/>
    </location>
</feature>
<dbReference type="EMBL" id="FOOQ01000013">
    <property type="protein sequence ID" value="SFH07453.1"/>
    <property type="molecule type" value="Genomic_DNA"/>
</dbReference>
<dbReference type="Proteomes" id="UP000198876">
    <property type="component" value="Unassembled WGS sequence"/>
</dbReference>
<name>A0A1I2X1R0_9EURY</name>
<organism evidence="2 3">
    <name type="scientific">Halopelagius inordinatus</name>
    <dbReference type="NCBI Taxonomy" id="553467"/>
    <lineage>
        <taxon>Archaea</taxon>
        <taxon>Methanobacteriati</taxon>
        <taxon>Methanobacteriota</taxon>
        <taxon>Stenosarchaea group</taxon>
        <taxon>Halobacteria</taxon>
        <taxon>Halobacteriales</taxon>
        <taxon>Haloferacaceae</taxon>
    </lineage>
</organism>
<dbReference type="AlphaFoldDB" id="A0A1I2X1R0"/>
<feature type="compositionally biased region" description="Basic and acidic residues" evidence="1">
    <location>
        <begin position="1"/>
        <end position="10"/>
    </location>
</feature>
<evidence type="ECO:0000313" key="2">
    <source>
        <dbReference type="EMBL" id="SFH07453.1"/>
    </source>
</evidence>
<protein>
    <submittedName>
        <fullName evidence="2">Uncharacterized protein</fullName>
    </submittedName>
</protein>
<evidence type="ECO:0000256" key="1">
    <source>
        <dbReference type="SAM" id="MobiDB-lite"/>
    </source>
</evidence>
<dbReference type="STRING" id="553467.SAMN04488063_0096"/>